<evidence type="ECO:0000313" key="14">
    <source>
        <dbReference type="EMBL" id="MDC7684433.1"/>
    </source>
</evidence>
<feature type="binding site" evidence="12">
    <location>
        <position position="63"/>
    </location>
    <ligand>
        <name>GTP</name>
        <dbReference type="ChEBI" id="CHEBI:37565"/>
    </ligand>
</feature>
<protein>
    <recommendedName>
        <fullName evidence="1 12">GTP 3',8-cyclase</fullName>
        <ecNumber evidence="1 12">4.1.99.22</ecNumber>
    </recommendedName>
    <alternativeName>
        <fullName evidence="12">Molybdenum cofactor biosynthesis protein A</fullName>
    </alternativeName>
</protein>
<dbReference type="SFLD" id="SFLDG01383">
    <property type="entry name" value="cyclic_pyranopterin_phosphate"/>
    <property type="match status" value="1"/>
</dbReference>
<comment type="function">
    <text evidence="12">Catalyzes the cyclization of GTP to (8S)-3',8-cyclo-7,8-dihydroguanosine 5'-triphosphate.</text>
</comment>
<feature type="binding site" evidence="12">
    <location>
        <position position="27"/>
    </location>
    <ligand>
        <name>S-adenosyl-L-methionine</name>
        <dbReference type="ChEBI" id="CHEBI:59789"/>
    </ligand>
</feature>
<keyword evidence="9 12" id="KW-0501">Molybdenum cofactor biosynthesis</keyword>
<dbReference type="InterPro" id="IPR007197">
    <property type="entry name" value="rSAM"/>
</dbReference>
<dbReference type="InterPro" id="IPR010505">
    <property type="entry name" value="MoaA_twitch"/>
</dbReference>
<dbReference type="InterPro" id="IPR000385">
    <property type="entry name" value="MoaA_NifB_PqqE_Fe-S-bd_CS"/>
</dbReference>
<gene>
    <name evidence="12 14" type="primary">moaA</name>
    <name evidence="14" type="ORF">PQU92_14195</name>
</gene>
<feature type="binding site" evidence="12">
    <location>
        <position position="189"/>
    </location>
    <ligand>
        <name>S-adenosyl-L-methionine</name>
        <dbReference type="ChEBI" id="CHEBI:59789"/>
    </ligand>
</feature>
<dbReference type="Pfam" id="PF06463">
    <property type="entry name" value="Mob_synth_C"/>
    <property type="match status" value="1"/>
</dbReference>
<evidence type="ECO:0000256" key="5">
    <source>
        <dbReference type="ARBA" id="ARBA00022741"/>
    </source>
</evidence>
<dbReference type="CDD" id="cd21117">
    <property type="entry name" value="Twitch_MoaA"/>
    <property type="match status" value="1"/>
</dbReference>
<dbReference type="Pfam" id="PF04055">
    <property type="entry name" value="Radical_SAM"/>
    <property type="match status" value="1"/>
</dbReference>
<dbReference type="InterPro" id="IPR040064">
    <property type="entry name" value="MoaA-like"/>
</dbReference>
<evidence type="ECO:0000256" key="6">
    <source>
        <dbReference type="ARBA" id="ARBA00023004"/>
    </source>
</evidence>
<feature type="binding site" evidence="12">
    <location>
        <position position="155"/>
    </location>
    <ligand>
        <name>GTP</name>
        <dbReference type="ChEBI" id="CHEBI:37565"/>
    </ligand>
</feature>
<feature type="binding site" evidence="12">
    <location>
        <position position="21"/>
    </location>
    <ligand>
        <name>[4Fe-4S] cluster</name>
        <dbReference type="ChEBI" id="CHEBI:49883"/>
        <label>1</label>
        <note>4Fe-4S-S-AdoMet</note>
    </ligand>
</feature>
<sequence>MLTDAFGRAFPYLRLSITEACNFRCTYCLPDGYKKTSSESFLSPQEIIRLASAFSDLGVSKIRLTGGEPTVRSDLATIASAISGLPRITTLAMTTNGYNLKQKARIFADAGINALNVSIDSLNADRFAQITGHDKLHAILEGIEDARRYGITNIKINCVLLKGINDDEWPDFLSFARSQAVSLRFIELMRTGENAEYFARHHYKGEEVEQRLQGEGFWLKPRGDSDGPAKVYIHPDYRGSIGVIAPYSRDFCTTCNRLRVTAKGQLRLCLFGEFGHDLRPLLQHHHQQGELKARIGDLLRSKVATHRLQDGMTGLTPHLASIGG</sequence>
<evidence type="ECO:0000256" key="10">
    <source>
        <dbReference type="ARBA" id="ARBA00023239"/>
    </source>
</evidence>
<accession>A0ABT5HWK5</accession>
<feature type="domain" description="Radical SAM core" evidence="13">
    <location>
        <begin position="5"/>
        <end position="229"/>
    </location>
</feature>
<dbReference type="HAMAP" id="MF_01225_B">
    <property type="entry name" value="MoaA_B"/>
    <property type="match status" value="1"/>
</dbReference>
<dbReference type="InterPro" id="IPR006638">
    <property type="entry name" value="Elp3/MiaA/NifB-like_rSAM"/>
</dbReference>
<evidence type="ECO:0000256" key="9">
    <source>
        <dbReference type="ARBA" id="ARBA00023150"/>
    </source>
</evidence>
<dbReference type="CDD" id="cd01335">
    <property type="entry name" value="Radical_SAM"/>
    <property type="match status" value="1"/>
</dbReference>
<organism evidence="14 15">
    <name type="scientific">Asticcacaulis aquaticus</name>
    <dbReference type="NCBI Taxonomy" id="2984212"/>
    <lineage>
        <taxon>Bacteria</taxon>
        <taxon>Pseudomonadati</taxon>
        <taxon>Pseudomonadota</taxon>
        <taxon>Alphaproteobacteria</taxon>
        <taxon>Caulobacterales</taxon>
        <taxon>Caulobacteraceae</taxon>
        <taxon>Asticcacaulis</taxon>
    </lineage>
</organism>
<evidence type="ECO:0000256" key="11">
    <source>
        <dbReference type="ARBA" id="ARBA00048697"/>
    </source>
</evidence>
<dbReference type="GO" id="GO:0061798">
    <property type="term" value="F:GTP 3',8'-cyclase activity"/>
    <property type="evidence" value="ECO:0007669"/>
    <property type="project" value="UniProtKB-EC"/>
</dbReference>
<evidence type="ECO:0000313" key="15">
    <source>
        <dbReference type="Proteomes" id="UP001214854"/>
    </source>
</evidence>
<comment type="cofactor">
    <cofactor evidence="12">
        <name>[4Fe-4S] cluster</name>
        <dbReference type="ChEBI" id="CHEBI:49883"/>
    </cofactor>
    <text evidence="12">Binds 2 [4Fe-4S] clusters. Binds 1 [4Fe-4S] cluster coordinated with 3 cysteines and an exchangeable S-adenosyl-L-methionine and 1 [4Fe-4S] cluster coordinated with 3 cysteines and the GTP-derived substrate.</text>
</comment>
<comment type="pathway">
    <text evidence="12">Cofactor biosynthesis; molybdopterin biosynthesis.</text>
</comment>
<dbReference type="SFLD" id="SFLDS00029">
    <property type="entry name" value="Radical_SAM"/>
    <property type="match status" value="1"/>
</dbReference>
<feature type="binding site" evidence="12">
    <location>
        <position position="255"/>
    </location>
    <ligand>
        <name>[4Fe-4S] cluster</name>
        <dbReference type="ChEBI" id="CHEBI:49883"/>
        <label>2</label>
        <note>4Fe-4S-substrate</note>
    </ligand>
</feature>
<dbReference type="PROSITE" id="PS01305">
    <property type="entry name" value="MOAA_NIFB_PQQE"/>
    <property type="match status" value="1"/>
</dbReference>
<feature type="binding site" evidence="12">
    <location>
        <begin position="257"/>
        <end position="259"/>
    </location>
    <ligand>
        <name>GTP</name>
        <dbReference type="ChEBI" id="CHEBI:37565"/>
    </ligand>
</feature>
<dbReference type="InterPro" id="IPR058240">
    <property type="entry name" value="rSAM_sf"/>
</dbReference>
<keyword evidence="2 12" id="KW-0004">4Fe-4S</keyword>
<feature type="binding site" evidence="12">
    <location>
        <position position="67"/>
    </location>
    <ligand>
        <name>S-adenosyl-L-methionine</name>
        <dbReference type="ChEBI" id="CHEBI:59789"/>
    </ligand>
</feature>
<reference evidence="14 15" key="1">
    <citation type="submission" date="2023-01" db="EMBL/GenBank/DDBJ databases">
        <title>Novel species of the genus Asticcacaulis isolated from rivers.</title>
        <authorList>
            <person name="Lu H."/>
        </authorList>
    </citation>
    <scope>NUCLEOTIDE SEQUENCE [LARGE SCALE GENOMIC DNA]</scope>
    <source>
        <strain evidence="14 15">BYS171W</strain>
    </source>
</reference>
<dbReference type="Gene3D" id="3.20.20.70">
    <property type="entry name" value="Aldolase class I"/>
    <property type="match status" value="1"/>
</dbReference>
<dbReference type="SFLD" id="SFLDG01067">
    <property type="entry name" value="SPASM/twitch_domain_containing"/>
    <property type="match status" value="1"/>
</dbReference>
<keyword evidence="10 12" id="KW-0456">Lyase</keyword>
<keyword evidence="3 12" id="KW-0949">S-adenosyl-L-methionine</keyword>
<evidence type="ECO:0000256" key="8">
    <source>
        <dbReference type="ARBA" id="ARBA00023134"/>
    </source>
</evidence>
<dbReference type="PANTHER" id="PTHR22960">
    <property type="entry name" value="MOLYBDOPTERIN COFACTOR SYNTHESIS PROTEIN A"/>
    <property type="match status" value="1"/>
</dbReference>
<feature type="binding site" evidence="12">
    <location>
        <position position="94"/>
    </location>
    <ligand>
        <name>GTP</name>
        <dbReference type="ChEBI" id="CHEBI:37565"/>
    </ligand>
</feature>
<keyword evidence="6 12" id="KW-0408">Iron</keyword>
<dbReference type="InterPro" id="IPR013483">
    <property type="entry name" value="MoaA"/>
</dbReference>
<feature type="binding site" evidence="12">
    <location>
        <position position="25"/>
    </location>
    <ligand>
        <name>[4Fe-4S] cluster</name>
        <dbReference type="ChEBI" id="CHEBI:49883"/>
        <label>1</label>
        <note>4Fe-4S-S-AdoMet</note>
    </ligand>
</feature>
<dbReference type="InterPro" id="IPR050105">
    <property type="entry name" value="MoCo_biosynth_MoaA/MoaC"/>
</dbReference>
<comment type="catalytic activity">
    <reaction evidence="11 12">
        <text>GTP + AH2 + S-adenosyl-L-methionine = (8S)-3',8-cyclo-7,8-dihydroguanosine 5'-triphosphate + 5'-deoxyadenosine + L-methionine + A + H(+)</text>
        <dbReference type="Rhea" id="RHEA:49576"/>
        <dbReference type="ChEBI" id="CHEBI:13193"/>
        <dbReference type="ChEBI" id="CHEBI:15378"/>
        <dbReference type="ChEBI" id="CHEBI:17319"/>
        <dbReference type="ChEBI" id="CHEBI:17499"/>
        <dbReference type="ChEBI" id="CHEBI:37565"/>
        <dbReference type="ChEBI" id="CHEBI:57844"/>
        <dbReference type="ChEBI" id="CHEBI:59789"/>
        <dbReference type="ChEBI" id="CHEBI:131766"/>
        <dbReference type="EC" id="4.1.99.22"/>
    </reaction>
</comment>
<dbReference type="NCBIfam" id="TIGR02666">
    <property type="entry name" value="moaA"/>
    <property type="match status" value="1"/>
</dbReference>
<proteinExistence type="inferred from homology"/>
<evidence type="ECO:0000259" key="13">
    <source>
        <dbReference type="PROSITE" id="PS51918"/>
    </source>
</evidence>
<evidence type="ECO:0000256" key="2">
    <source>
        <dbReference type="ARBA" id="ARBA00022485"/>
    </source>
</evidence>
<feature type="binding site" evidence="12">
    <location>
        <position position="28"/>
    </location>
    <ligand>
        <name>[4Fe-4S] cluster</name>
        <dbReference type="ChEBI" id="CHEBI:49883"/>
        <label>1</label>
        <note>4Fe-4S-S-AdoMet</note>
    </ligand>
</feature>
<keyword evidence="4 12" id="KW-0479">Metal-binding</keyword>
<comment type="subunit">
    <text evidence="12">Monomer and homodimer.</text>
</comment>
<keyword evidence="8 12" id="KW-0342">GTP-binding</keyword>
<dbReference type="EMBL" id="JAQQKX010000012">
    <property type="protein sequence ID" value="MDC7684433.1"/>
    <property type="molecule type" value="Genomic_DNA"/>
</dbReference>
<feature type="binding site" evidence="12">
    <location>
        <position position="252"/>
    </location>
    <ligand>
        <name>[4Fe-4S] cluster</name>
        <dbReference type="ChEBI" id="CHEBI:49883"/>
        <label>2</label>
        <note>4Fe-4S-substrate</note>
    </ligand>
</feature>
<dbReference type="Proteomes" id="UP001214854">
    <property type="component" value="Unassembled WGS sequence"/>
</dbReference>
<dbReference type="EC" id="4.1.99.22" evidence="1 12"/>
<keyword evidence="15" id="KW-1185">Reference proteome</keyword>
<keyword evidence="5 12" id="KW-0547">Nucleotide-binding</keyword>
<keyword evidence="7 12" id="KW-0411">Iron-sulfur</keyword>
<comment type="caution">
    <text evidence="14">The sequence shown here is derived from an EMBL/GenBank/DDBJ whole genome shotgun (WGS) entry which is preliminary data.</text>
</comment>
<dbReference type="SFLD" id="SFLDG01386">
    <property type="entry name" value="main_SPASM_domain-containing"/>
    <property type="match status" value="1"/>
</dbReference>
<feature type="binding site" evidence="12">
    <location>
        <position position="14"/>
    </location>
    <ligand>
        <name>GTP</name>
        <dbReference type="ChEBI" id="CHEBI:37565"/>
    </ligand>
</feature>
<evidence type="ECO:0000256" key="4">
    <source>
        <dbReference type="ARBA" id="ARBA00022723"/>
    </source>
</evidence>
<evidence type="ECO:0000256" key="1">
    <source>
        <dbReference type="ARBA" id="ARBA00012167"/>
    </source>
</evidence>
<dbReference type="InterPro" id="IPR013785">
    <property type="entry name" value="Aldolase_TIM"/>
</dbReference>
<dbReference type="SMART" id="SM00729">
    <property type="entry name" value="Elp3"/>
    <property type="match status" value="1"/>
</dbReference>
<feature type="binding site" evidence="12">
    <location>
        <position position="269"/>
    </location>
    <ligand>
        <name>[4Fe-4S] cluster</name>
        <dbReference type="ChEBI" id="CHEBI:49883"/>
        <label>2</label>
        <note>4Fe-4S-substrate</note>
    </ligand>
</feature>
<dbReference type="PANTHER" id="PTHR22960:SF28">
    <property type="entry name" value="GTP 3',8-CYCLASE"/>
    <property type="match status" value="1"/>
</dbReference>
<evidence type="ECO:0000256" key="3">
    <source>
        <dbReference type="ARBA" id="ARBA00022691"/>
    </source>
</evidence>
<dbReference type="PROSITE" id="PS51918">
    <property type="entry name" value="RADICAL_SAM"/>
    <property type="match status" value="1"/>
</dbReference>
<comment type="similarity">
    <text evidence="12">Belongs to the radical SAM superfamily. MoaA family.</text>
</comment>
<evidence type="ECO:0000256" key="12">
    <source>
        <dbReference type="HAMAP-Rule" id="MF_01225"/>
    </source>
</evidence>
<name>A0ABT5HWK5_9CAUL</name>
<evidence type="ECO:0000256" key="7">
    <source>
        <dbReference type="ARBA" id="ARBA00023014"/>
    </source>
</evidence>
<feature type="binding site" evidence="12">
    <location>
        <position position="118"/>
    </location>
    <ligand>
        <name>S-adenosyl-L-methionine</name>
        <dbReference type="ChEBI" id="CHEBI:59789"/>
    </ligand>
</feature>
<dbReference type="SUPFAM" id="SSF102114">
    <property type="entry name" value="Radical SAM enzymes"/>
    <property type="match status" value="1"/>
</dbReference>